<keyword evidence="4 7" id="KW-1133">Transmembrane helix</keyword>
<organism evidence="9 10">
    <name type="scientific">Verrucomicrobia subdivision 6 bacterium BACL9 MAG-120507-bin52</name>
    <dbReference type="NCBI Taxonomy" id="1655590"/>
    <lineage>
        <taxon>Bacteria</taxon>
        <taxon>Pseudomonadati</taxon>
        <taxon>Verrucomicrobiota</taxon>
        <taxon>Verrucomicrobiia</taxon>
        <taxon>Verrucomicrobiales</taxon>
        <taxon>Verrucomicrobia subdivision 6</taxon>
    </lineage>
</organism>
<feature type="transmembrane region" description="Helical" evidence="7">
    <location>
        <begin position="311"/>
        <end position="333"/>
    </location>
</feature>
<dbReference type="GO" id="GO:0005886">
    <property type="term" value="C:plasma membrane"/>
    <property type="evidence" value="ECO:0007669"/>
    <property type="project" value="UniProtKB-SubCell"/>
</dbReference>
<comment type="similarity">
    <text evidence="6">Belongs to the ABC-4 integral membrane protein family.</text>
</comment>
<sequence>MGADLLILPKGITHNLTAALLAGEPNAPQLDPSVFQRIESLPGLEKISPQRHFSIPSDEGHGETDLIAFDPSTDFTLQPWIREHLPRPFSQNDVLVGGRRPEPLGSTINFFGQSLLVWGKLERTGVGPTERSVFASFSTVNELAHEAKSHGIQTFGTSSMTGAPSALLLRLSPGAGAGHVRFALSSVPEVQIISGSGLGIQVRQSIRTILAGSIAFPLVGLGMAGLLIMVVYAGIVAERKAELGLLLAMGLSRVGLSLWLSMEAALCAFLGALFGVLLGAIGLSVFVRTFGYLLTSRGITFELPSISSQIFAAWLSLLLGSLVAGLGALIPSWRLASREVYQLLRENNE</sequence>
<dbReference type="PANTHER" id="PTHR30572:SF4">
    <property type="entry name" value="ABC TRANSPORTER PERMEASE YTRF"/>
    <property type="match status" value="1"/>
</dbReference>
<feature type="domain" description="ABC3 transporter permease C-terminal" evidence="8">
    <location>
        <begin position="215"/>
        <end position="339"/>
    </location>
</feature>
<dbReference type="InterPro" id="IPR003838">
    <property type="entry name" value="ABC3_permease_C"/>
</dbReference>
<evidence type="ECO:0000259" key="8">
    <source>
        <dbReference type="Pfam" id="PF02687"/>
    </source>
</evidence>
<feature type="transmembrane region" description="Helical" evidence="7">
    <location>
        <begin position="243"/>
        <end position="262"/>
    </location>
</feature>
<proteinExistence type="inferred from homology"/>
<evidence type="ECO:0000256" key="7">
    <source>
        <dbReference type="SAM" id="Phobius"/>
    </source>
</evidence>
<dbReference type="EMBL" id="LIBO01000154">
    <property type="protein sequence ID" value="KRO62015.1"/>
    <property type="molecule type" value="Genomic_DNA"/>
</dbReference>
<evidence type="ECO:0000256" key="6">
    <source>
        <dbReference type="ARBA" id="ARBA00038076"/>
    </source>
</evidence>
<dbReference type="AlphaFoldDB" id="A0A0R2RH92"/>
<name>A0A0R2RH92_9BACT</name>
<dbReference type="GO" id="GO:0022857">
    <property type="term" value="F:transmembrane transporter activity"/>
    <property type="evidence" value="ECO:0007669"/>
    <property type="project" value="TreeGrafter"/>
</dbReference>
<keyword evidence="2" id="KW-1003">Cell membrane</keyword>
<feature type="transmembrane region" description="Helical" evidence="7">
    <location>
        <begin position="268"/>
        <end position="290"/>
    </location>
</feature>
<evidence type="ECO:0000313" key="9">
    <source>
        <dbReference type="EMBL" id="KRO62015.1"/>
    </source>
</evidence>
<feature type="transmembrane region" description="Helical" evidence="7">
    <location>
        <begin position="214"/>
        <end position="236"/>
    </location>
</feature>
<dbReference type="Pfam" id="PF02687">
    <property type="entry name" value="FtsX"/>
    <property type="match status" value="1"/>
</dbReference>
<evidence type="ECO:0000256" key="1">
    <source>
        <dbReference type="ARBA" id="ARBA00004651"/>
    </source>
</evidence>
<comment type="subcellular location">
    <subcellularLocation>
        <location evidence="1">Cell membrane</location>
        <topology evidence="1">Multi-pass membrane protein</topology>
    </subcellularLocation>
</comment>
<evidence type="ECO:0000256" key="4">
    <source>
        <dbReference type="ARBA" id="ARBA00022989"/>
    </source>
</evidence>
<dbReference type="InterPro" id="IPR050250">
    <property type="entry name" value="Macrolide_Exporter_MacB"/>
</dbReference>
<evidence type="ECO:0000256" key="2">
    <source>
        <dbReference type="ARBA" id="ARBA00022475"/>
    </source>
</evidence>
<dbReference type="PANTHER" id="PTHR30572">
    <property type="entry name" value="MEMBRANE COMPONENT OF TRANSPORTER-RELATED"/>
    <property type="match status" value="1"/>
</dbReference>
<comment type="caution">
    <text evidence="9">The sequence shown here is derived from an EMBL/GenBank/DDBJ whole genome shotgun (WGS) entry which is preliminary data.</text>
</comment>
<accession>A0A0R2RH92</accession>
<evidence type="ECO:0000256" key="5">
    <source>
        <dbReference type="ARBA" id="ARBA00023136"/>
    </source>
</evidence>
<protein>
    <recommendedName>
        <fullName evidence="8">ABC3 transporter permease C-terminal domain-containing protein</fullName>
    </recommendedName>
</protein>
<reference evidence="9 10" key="1">
    <citation type="submission" date="2015-10" db="EMBL/GenBank/DDBJ databases">
        <title>Metagenome-Assembled Genomes uncover a global brackish microbiome.</title>
        <authorList>
            <person name="Hugerth L.W."/>
            <person name="Larsson J."/>
            <person name="Alneberg J."/>
            <person name="Lindh M.V."/>
            <person name="Legrand C."/>
            <person name="Pinhassi J."/>
            <person name="Andersson A.F."/>
        </authorList>
    </citation>
    <scope>NUCLEOTIDE SEQUENCE [LARGE SCALE GENOMIC DNA]</scope>
    <source>
        <strain evidence="9">BACL18 MAG-120507-bin52</strain>
    </source>
</reference>
<evidence type="ECO:0000256" key="3">
    <source>
        <dbReference type="ARBA" id="ARBA00022692"/>
    </source>
</evidence>
<keyword evidence="3 7" id="KW-0812">Transmembrane</keyword>
<keyword evidence="5 7" id="KW-0472">Membrane</keyword>
<evidence type="ECO:0000313" key="10">
    <source>
        <dbReference type="Proteomes" id="UP000051269"/>
    </source>
</evidence>
<gene>
    <name evidence="9" type="ORF">ABR82_04175</name>
</gene>
<dbReference type="Proteomes" id="UP000051269">
    <property type="component" value="Unassembled WGS sequence"/>
</dbReference>